<gene>
    <name evidence="2" type="ORF">B9J98_00725</name>
</gene>
<dbReference type="EMBL" id="NDWU01000001">
    <property type="protein sequence ID" value="PUA34398.1"/>
    <property type="molecule type" value="Genomic_DNA"/>
</dbReference>
<keyword evidence="1" id="KW-0175">Coiled coil</keyword>
<protein>
    <submittedName>
        <fullName evidence="2">Uncharacterized protein</fullName>
    </submittedName>
</protein>
<name>A0A2R7YA31_9ARCH</name>
<accession>A0A2R7YA31</accession>
<evidence type="ECO:0000313" key="3">
    <source>
        <dbReference type="Proteomes" id="UP000244066"/>
    </source>
</evidence>
<proteinExistence type="predicted"/>
<reference evidence="2 3" key="1">
    <citation type="submission" date="2017-04" db="EMBL/GenBank/DDBJ databases">
        <title>Draft Aigarchaeota genome from a New Zealand hot spring.</title>
        <authorList>
            <person name="Reysenbach A.-L."/>
            <person name="Donaho J.A."/>
            <person name="Gerhart J."/>
            <person name="Kelley J.F."/>
            <person name="Kouba K."/>
            <person name="Podar M."/>
            <person name="Stott M."/>
        </authorList>
    </citation>
    <scope>NUCLEOTIDE SEQUENCE [LARGE SCALE GENOMIC DNA]</scope>
    <source>
        <strain evidence="2">NZ13_MG1</strain>
    </source>
</reference>
<dbReference type="AlphaFoldDB" id="A0A2R7YA31"/>
<sequence length="119" mass="13777">MKYVGVERRRKGQRLYYYAVHRERSSGELKVKKCYLGAEEYAYVGQMHAKEGLALKGLLDRGRAVDYLLSLLGYVERAELDREQASALVERLEEVTELLRKRLGKYHTFVVPAGQRTQP</sequence>
<evidence type="ECO:0000256" key="1">
    <source>
        <dbReference type="SAM" id="Coils"/>
    </source>
</evidence>
<organism evidence="2 3">
    <name type="scientific">Candidatus Terraquivivens tikiterensis</name>
    <dbReference type="NCBI Taxonomy" id="1980982"/>
    <lineage>
        <taxon>Archaea</taxon>
        <taxon>Nitrososphaerota</taxon>
        <taxon>Candidatus Wolframiiraptoraceae</taxon>
        <taxon>Candidatus Terraquivivens</taxon>
    </lineage>
</organism>
<dbReference type="Proteomes" id="UP000244066">
    <property type="component" value="Unassembled WGS sequence"/>
</dbReference>
<evidence type="ECO:0000313" key="2">
    <source>
        <dbReference type="EMBL" id="PUA34398.1"/>
    </source>
</evidence>
<comment type="caution">
    <text evidence="2">The sequence shown here is derived from an EMBL/GenBank/DDBJ whole genome shotgun (WGS) entry which is preliminary data.</text>
</comment>
<feature type="coiled-coil region" evidence="1">
    <location>
        <begin position="75"/>
        <end position="102"/>
    </location>
</feature>